<protein>
    <submittedName>
        <fullName evidence="1">Uncharacterized protein</fullName>
    </submittedName>
</protein>
<gene>
    <name evidence="1" type="ORF">PI95_017170</name>
</gene>
<keyword evidence="2" id="KW-1185">Reference proteome</keyword>
<evidence type="ECO:0000313" key="1">
    <source>
        <dbReference type="EMBL" id="NEU74243.1"/>
    </source>
</evidence>
<proteinExistence type="predicted"/>
<organism evidence="1 2">
    <name type="scientific">Hassallia byssoidea VB512170</name>
    <dbReference type="NCBI Taxonomy" id="1304833"/>
    <lineage>
        <taxon>Bacteria</taxon>
        <taxon>Bacillati</taxon>
        <taxon>Cyanobacteriota</taxon>
        <taxon>Cyanophyceae</taxon>
        <taxon>Nostocales</taxon>
        <taxon>Tolypothrichaceae</taxon>
        <taxon>Hassallia</taxon>
    </lineage>
</organism>
<dbReference type="EMBL" id="JTCM02000037">
    <property type="protein sequence ID" value="NEU74243.1"/>
    <property type="molecule type" value="Genomic_DNA"/>
</dbReference>
<sequence>MVAVSWSASGKMPFKTLFNGRNAVRIEKSHKLMTPTKRSPPLIYYFLLIFPDNEMIQIQALIQLYPNAQARLMVKRFPN</sequence>
<dbReference type="Proteomes" id="UP000031549">
    <property type="component" value="Unassembled WGS sequence"/>
</dbReference>
<evidence type="ECO:0000313" key="2">
    <source>
        <dbReference type="Proteomes" id="UP000031549"/>
    </source>
</evidence>
<reference evidence="1 2" key="1">
    <citation type="journal article" date="2015" name="Genome Announc.">
        <title>Draft Genome Sequence of Cyanobacterium Hassallia byssoidea Strain VB512170, Isolated from Monuments in India.</title>
        <authorList>
            <person name="Singh D."/>
            <person name="Chandrababunaidu M.M."/>
            <person name="Panda A."/>
            <person name="Sen D."/>
            <person name="Bhattacharyya S."/>
            <person name="Adhikary S.P."/>
            <person name="Tripathy S."/>
        </authorList>
    </citation>
    <scope>NUCLEOTIDE SEQUENCE [LARGE SCALE GENOMIC DNA]</scope>
    <source>
        <strain evidence="1 2">VB512170</strain>
    </source>
</reference>
<dbReference type="RefSeq" id="WP_039740178.1">
    <property type="nucleotide sequence ID" value="NZ_JTCM02000037.1"/>
</dbReference>
<name>A0A846HB05_9CYAN</name>
<dbReference type="AlphaFoldDB" id="A0A846HB05"/>
<comment type="caution">
    <text evidence="1">The sequence shown here is derived from an EMBL/GenBank/DDBJ whole genome shotgun (WGS) entry which is preliminary data.</text>
</comment>
<accession>A0A846HB05</accession>